<dbReference type="EMBL" id="MHMS01000006">
    <property type="protein sequence ID" value="OGZ32571.1"/>
    <property type="molecule type" value="Genomic_DNA"/>
</dbReference>
<keyword evidence="8" id="KW-0863">Zinc-finger</keyword>
<keyword evidence="2" id="KW-0963">Cytoplasm</keyword>
<dbReference type="SMART" id="SM00382">
    <property type="entry name" value="AAA"/>
    <property type="match status" value="1"/>
</dbReference>
<proteinExistence type="inferred from homology"/>
<evidence type="ECO:0000256" key="14">
    <source>
        <dbReference type="ARBA" id="ARBA00038000"/>
    </source>
</evidence>
<dbReference type="InterPro" id="IPR017871">
    <property type="entry name" value="ABC_transporter-like_CS"/>
</dbReference>
<keyword evidence="10" id="KW-0067">ATP-binding</keyword>
<keyword evidence="12" id="KW-0238">DNA-binding</keyword>
<evidence type="ECO:0000256" key="3">
    <source>
        <dbReference type="ARBA" id="ARBA00022723"/>
    </source>
</evidence>
<dbReference type="GO" id="GO:0009380">
    <property type="term" value="C:excinuclease repair complex"/>
    <property type="evidence" value="ECO:0007669"/>
    <property type="project" value="InterPro"/>
</dbReference>
<evidence type="ECO:0000256" key="2">
    <source>
        <dbReference type="ARBA" id="ARBA00022490"/>
    </source>
</evidence>
<dbReference type="InterPro" id="IPR041552">
    <property type="entry name" value="UvrA_DNA-bd"/>
</dbReference>
<dbReference type="Gene3D" id="1.20.1580.10">
    <property type="entry name" value="ABC transporter ATPase like domain"/>
    <property type="match status" value="2"/>
</dbReference>
<keyword evidence="6" id="KW-0227">DNA damage</keyword>
<keyword evidence="7" id="KW-0228">DNA excision</keyword>
<dbReference type="InterPro" id="IPR041102">
    <property type="entry name" value="UvrA_inter"/>
</dbReference>
<evidence type="ECO:0000256" key="9">
    <source>
        <dbReference type="ARBA" id="ARBA00022833"/>
    </source>
</evidence>
<dbReference type="SUPFAM" id="SSF52540">
    <property type="entry name" value="P-loop containing nucleoside triphosphate hydrolases"/>
    <property type="match status" value="2"/>
</dbReference>
<dbReference type="InterPro" id="IPR003593">
    <property type="entry name" value="AAA+_ATPase"/>
</dbReference>
<dbReference type="InterPro" id="IPR003439">
    <property type="entry name" value="ABC_transporter-like_ATP-bd"/>
</dbReference>
<dbReference type="GO" id="GO:0005524">
    <property type="term" value="F:ATP binding"/>
    <property type="evidence" value="ECO:0007669"/>
    <property type="project" value="UniProtKB-KW"/>
</dbReference>
<gene>
    <name evidence="18" type="ORF">A3H02_00315</name>
</gene>
<keyword evidence="5" id="KW-0547">Nucleotide-binding</keyword>
<reference evidence="18 19" key="1">
    <citation type="journal article" date="2016" name="Nat. Commun.">
        <title>Thousands of microbial genomes shed light on interconnected biogeochemical processes in an aquifer system.</title>
        <authorList>
            <person name="Anantharaman K."/>
            <person name="Brown C.T."/>
            <person name="Hug L.A."/>
            <person name="Sharon I."/>
            <person name="Castelle C.J."/>
            <person name="Probst A.J."/>
            <person name="Thomas B.C."/>
            <person name="Singh A."/>
            <person name="Wilkins M.J."/>
            <person name="Karaoz U."/>
            <person name="Brodie E.L."/>
            <person name="Williams K.H."/>
            <person name="Hubbard S.S."/>
            <person name="Banfield J.F."/>
        </authorList>
    </citation>
    <scope>NUCLEOTIDE SEQUENCE [LARGE SCALE GENOMIC DNA]</scope>
</reference>
<sequence length="930" mass="104045">MKNNFIEIRGAKVHNLKNISLKIPKNKFVVITGLSGSGKSSLAFDTIYAESERRFVESLSSYARQFLGVKEKPDVEKITGLSPAISITERSIAKNPRSTVGTITEIHDYLRILFARMGTAFCPNCGRILKKQTIDEMLRQILKFEKGSVIYILAPVATGQKGEHRKILENIKERGYLRVRIDKNVLRTEESLEQKLDKHKKHSIEAVIDRLILDEEVERERIRDSLEQALGLAKGVIIILKDLSADRHGKNGKTEEILFSENFACPICEISFPAIEPRLFSFNSPFGACQNCHGLGKKLKPDPDLIMPNKELSLAEGAIFPWAGSSRRGGRQNWYWWLLEDLAQKHGFSLNEPLKNLPQKILDIVLYGDEKSEFEGVVNNLERRYFETESEWTRAELERYMKEEVCKICGGLRLRREALSVKINGKNIAEVSDLSVDKALDFISGIKKQDYPAFSPLLNEISKRLGFLLEVGLNYLSLGRESTTLSGGESQRVRLATQIGSGLSGVLYVLDEPSIGLHPRDHLRLIKTLKELRDLGNTIIVVEHDKFTMENADWIVDLGPGAGEKGGRVVFAGPYKEILKAKTLTGRYLSEKEKIEFEKQKIAPKSFLIVRGAEARNLKNIDAKFPLAFLIGVSGVSGSGKSTLVNDILAKSLAKHFYGSREEPGKHKTIEGIHSIDKIAVIDQSPIGRTPRSNPATYAGVFSHIRDLFAKTVEARSRGYTPGRFSFNVKGGRCEECEGQGVKKIEMYFLPDIYVECEECKGTRYNQEALSILYKNKNIAEILDMPVEKTFLFFKNIPPVKRILSTLIEVGLGYVKLGQSATTLSGGEAQRVKLAKELAKKETGRTLYILDEPTTGLHFEDIKKLLNVLKGLVKKGNTVIVIEHNPDVLKNCDWLIDLGPEGGERGGKIIAEGPPETIAKSKISYTGKYL</sequence>
<evidence type="ECO:0000313" key="19">
    <source>
        <dbReference type="Proteomes" id="UP000176787"/>
    </source>
</evidence>
<evidence type="ECO:0000256" key="1">
    <source>
        <dbReference type="ARBA" id="ARBA00004496"/>
    </source>
</evidence>
<accession>A0A1G2F4S4</accession>
<dbReference type="Pfam" id="PF17760">
    <property type="entry name" value="UvrA_inter"/>
    <property type="match status" value="1"/>
</dbReference>
<evidence type="ECO:0000256" key="8">
    <source>
        <dbReference type="ARBA" id="ARBA00022771"/>
    </source>
</evidence>
<dbReference type="GO" id="GO:0005737">
    <property type="term" value="C:cytoplasm"/>
    <property type="evidence" value="ECO:0007669"/>
    <property type="project" value="UniProtKB-SubCell"/>
</dbReference>
<dbReference type="Gene3D" id="3.40.50.300">
    <property type="entry name" value="P-loop containing nucleotide triphosphate hydrolases"/>
    <property type="match status" value="2"/>
</dbReference>
<evidence type="ECO:0000256" key="6">
    <source>
        <dbReference type="ARBA" id="ARBA00022763"/>
    </source>
</evidence>
<keyword evidence="11" id="KW-0267">Excision nuclease</keyword>
<dbReference type="Pfam" id="PF00005">
    <property type="entry name" value="ABC_tran"/>
    <property type="match status" value="1"/>
</dbReference>
<dbReference type="InterPro" id="IPR027417">
    <property type="entry name" value="P-loop_NTPase"/>
</dbReference>
<dbReference type="PANTHER" id="PTHR43152">
    <property type="entry name" value="UVRABC SYSTEM PROTEIN A"/>
    <property type="match status" value="1"/>
</dbReference>
<dbReference type="Gene3D" id="1.10.8.280">
    <property type="entry name" value="ABC transporter ATPase domain-like"/>
    <property type="match status" value="1"/>
</dbReference>
<dbReference type="NCBIfam" id="TIGR00630">
    <property type="entry name" value="uvra"/>
    <property type="match status" value="1"/>
</dbReference>
<comment type="subcellular location">
    <subcellularLocation>
        <location evidence="1">Cytoplasm</location>
    </subcellularLocation>
</comment>
<dbReference type="InterPro" id="IPR013815">
    <property type="entry name" value="ATP_grasp_subdomain_1"/>
</dbReference>
<dbReference type="FunFam" id="1.20.1580.10:FF:000002">
    <property type="entry name" value="UvrABC system protein A"/>
    <property type="match status" value="1"/>
</dbReference>
<comment type="similarity">
    <text evidence="14">Belongs to the ABC transporter superfamily. UvrA family.</text>
</comment>
<dbReference type="GO" id="GO:0003677">
    <property type="term" value="F:DNA binding"/>
    <property type="evidence" value="ECO:0007669"/>
    <property type="project" value="UniProtKB-KW"/>
</dbReference>
<dbReference type="PROSITE" id="PS50893">
    <property type="entry name" value="ABC_TRANSPORTER_2"/>
    <property type="match status" value="1"/>
</dbReference>
<dbReference type="GO" id="GO:0006289">
    <property type="term" value="P:nucleotide-excision repair"/>
    <property type="evidence" value="ECO:0007669"/>
    <property type="project" value="InterPro"/>
</dbReference>
<dbReference type="Gene3D" id="3.30.1490.20">
    <property type="entry name" value="ATP-grasp fold, A domain"/>
    <property type="match status" value="1"/>
</dbReference>
<dbReference type="InterPro" id="IPR004602">
    <property type="entry name" value="UvrA"/>
</dbReference>
<dbReference type="GO" id="GO:0016887">
    <property type="term" value="F:ATP hydrolysis activity"/>
    <property type="evidence" value="ECO:0007669"/>
    <property type="project" value="InterPro"/>
</dbReference>
<keyword evidence="3" id="KW-0479">Metal-binding</keyword>
<evidence type="ECO:0000256" key="5">
    <source>
        <dbReference type="ARBA" id="ARBA00022741"/>
    </source>
</evidence>
<evidence type="ECO:0000256" key="13">
    <source>
        <dbReference type="ARBA" id="ARBA00023204"/>
    </source>
</evidence>
<evidence type="ECO:0000313" key="18">
    <source>
        <dbReference type="EMBL" id="OGZ32571.1"/>
    </source>
</evidence>
<evidence type="ECO:0000256" key="11">
    <source>
        <dbReference type="ARBA" id="ARBA00022881"/>
    </source>
</evidence>
<evidence type="ECO:0000256" key="15">
    <source>
        <dbReference type="ARBA" id="ARBA00039316"/>
    </source>
</evidence>
<evidence type="ECO:0000256" key="12">
    <source>
        <dbReference type="ARBA" id="ARBA00023125"/>
    </source>
</evidence>
<evidence type="ECO:0000256" key="7">
    <source>
        <dbReference type="ARBA" id="ARBA00022769"/>
    </source>
</evidence>
<dbReference type="PROSITE" id="PS00211">
    <property type="entry name" value="ABC_TRANSPORTER_1"/>
    <property type="match status" value="2"/>
</dbReference>
<dbReference type="GO" id="GO:0004518">
    <property type="term" value="F:nuclease activity"/>
    <property type="evidence" value="ECO:0007669"/>
    <property type="project" value="UniProtKB-KW"/>
</dbReference>
<name>A0A1G2F4S4_9BACT</name>
<keyword evidence="9" id="KW-0862">Zinc</keyword>
<dbReference type="Pfam" id="PF17755">
    <property type="entry name" value="UvrA_DNA-bind"/>
    <property type="match status" value="1"/>
</dbReference>
<evidence type="ECO:0000259" key="17">
    <source>
        <dbReference type="PROSITE" id="PS50893"/>
    </source>
</evidence>
<evidence type="ECO:0000256" key="10">
    <source>
        <dbReference type="ARBA" id="ARBA00022840"/>
    </source>
</evidence>
<keyword evidence="4" id="KW-0677">Repeat</keyword>
<dbReference type="STRING" id="1801726.A3H02_00315"/>
<protein>
    <recommendedName>
        <fullName evidence="15">UvrABC system protein A</fullName>
    </recommendedName>
    <alternativeName>
        <fullName evidence="16">Excinuclease ABC subunit A</fullName>
    </alternativeName>
</protein>
<comment type="caution">
    <text evidence="18">The sequence shown here is derived from an EMBL/GenBank/DDBJ whole genome shotgun (WGS) entry which is preliminary data.</text>
</comment>
<evidence type="ECO:0000256" key="4">
    <source>
        <dbReference type="ARBA" id="ARBA00022737"/>
    </source>
</evidence>
<feature type="domain" description="ABC transporter" evidence="17">
    <location>
        <begin position="602"/>
        <end position="925"/>
    </location>
</feature>
<dbReference type="GO" id="GO:0008270">
    <property type="term" value="F:zinc ion binding"/>
    <property type="evidence" value="ECO:0007669"/>
    <property type="project" value="UniProtKB-KW"/>
</dbReference>
<dbReference type="PANTHER" id="PTHR43152:SF3">
    <property type="entry name" value="UVRABC SYSTEM PROTEIN A"/>
    <property type="match status" value="1"/>
</dbReference>
<dbReference type="NCBIfam" id="NF001503">
    <property type="entry name" value="PRK00349.1"/>
    <property type="match status" value="1"/>
</dbReference>
<dbReference type="CDD" id="cd03271">
    <property type="entry name" value="ABC_UvrA_II"/>
    <property type="match status" value="1"/>
</dbReference>
<evidence type="ECO:0000256" key="16">
    <source>
        <dbReference type="ARBA" id="ARBA00042156"/>
    </source>
</evidence>
<keyword evidence="13" id="KW-0234">DNA repair</keyword>
<dbReference type="Proteomes" id="UP000176787">
    <property type="component" value="Unassembled WGS sequence"/>
</dbReference>
<organism evidence="18 19">
    <name type="scientific">Candidatus Niyogibacteria bacterium RIFCSPLOWO2_12_FULL_41_13</name>
    <dbReference type="NCBI Taxonomy" id="1801726"/>
    <lineage>
        <taxon>Bacteria</taxon>
        <taxon>Candidatus Niyogiibacteriota</taxon>
    </lineage>
</organism>
<dbReference type="AlphaFoldDB" id="A0A1G2F4S4"/>